<keyword evidence="2" id="KW-1185">Reference proteome</keyword>
<dbReference type="AlphaFoldDB" id="A0A9W6WA79"/>
<evidence type="ECO:0000313" key="2">
    <source>
        <dbReference type="Proteomes" id="UP001165063"/>
    </source>
</evidence>
<dbReference type="Proteomes" id="UP001165063">
    <property type="component" value="Unassembled WGS sequence"/>
</dbReference>
<organism evidence="1 2">
    <name type="scientific">Ambrosiozyma monospora</name>
    <name type="common">Yeast</name>
    <name type="synonym">Endomycopsis monosporus</name>
    <dbReference type="NCBI Taxonomy" id="43982"/>
    <lineage>
        <taxon>Eukaryota</taxon>
        <taxon>Fungi</taxon>
        <taxon>Dikarya</taxon>
        <taxon>Ascomycota</taxon>
        <taxon>Saccharomycotina</taxon>
        <taxon>Pichiomycetes</taxon>
        <taxon>Pichiales</taxon>
        <taxon>Pichiaceae</taxon>
        <taxon>Ambrosiozyma</taxon>
    </lineage>
</organism>
<comment type="caution">
    <text evidence="1">The sequence shown here is derived from an EMBL/GenBank/DDBJ whole genome shotgun (WGS) entry which is preliminary data.</text>
</comment>
<protein>
    <submittedName>
        <fullName evidence="1">Unnamed protein product</fullName>
    </submittedName>
</protein>
<proteinExistence type="predicted"/>
<accession>A0A9W6WA79</accession>
<name>A0A9W6WA79_AMBMO</name>
<sequence>MNDFQRNSGKINQIIIGQDLRLKTQNVFDLNPRQIHIRYYFPATVSRGELANLRLKIKIKQDPDRRVVKNGNLGRFPLGVNSVPEENDM</sequence>
<evidence type="ECO:0000313" key="1">
    <source>
        <dbReference type="EMBL" id="GME71364.1"/>
    </source>
</evidence>
<gene>
    <name evidence="1" type="ORF">Amon01_000927700</name>
</gene>
<dbReference type="EMBL" id="BSXU01010214">
    <property type="protein sequence ID" value="GME71364.1"/>
    <property type="molecule type" value="Genomic_DNA"/>
</dbReference>
<reference evidence="1" key="1">
    <citation type="submission" date="2023-04" db="EMBL/GenBank/DDBJ databases">
        <title>Ambrosiozyma monospora NBRC 1965.</title>
        <authorList>
            <person name="Ichikawa N."/>
            <person name="Sato H."/>
            <person name="Tonouchi N."/>
        </authorList>
    </citation>
    <scope>NUCLEOTIDE SEQUENCE</scope>
    <source>
        <strain evidence="1">NBRC 1965</strain>
    </source>
</reference>